<feature type="domain" description="ABC transporter" evidence="11">
    <location>
        <begin position="600"/>
        <end position="829"/>
    </location>
</feature>
<dbReference type="PROSITE" id="PS50929">
    <property type="entry name" value="ABC_TM1F"/>
    <property type="match status" value="2"/>
</dbReference>
<organism evidence="13 14">
    <name type="scientific">Truncatella angustata</name>
    <dbReference type="NCBI Taxonomy" id="152316"/>
    <lineage>
        <taxon>Eukaryota</taxon>
        <taxon>Fungi</taxon>
        <taxon>Dikarya</taxon>
        <taxon>Ascomycota</taxon>
        <taxon>Pezizomycotina</taxon>
        <taxon>Sordariomycetes</taxon>
        <taxon>Xylariomycetidae</taxon>
        <taxon>Amphisphaeriales</taxon>
        <taxon>Sporocadaceae</taxon>
        <taxon>Truncatella</taxon>
    </lineage>
</organism>
<dbReference type="InterPro" id="IPR003439">
    <property type="entry name" value="ABC_transporter-like_ATP-bd"/>
</dbReference>
<keyword evidence="13" id="KW-0378">Hydrolase</keyword>
<keyword evidence="14" id="KW-1185">Reference proteome</keyword>
<evidence type="ECO:0000256" key="4">
    <source>
        <dbReference type="ARBA" id="ARBA00022692"/>
    </source>
</evidence>
<dbReference type="Pfam" id="PF00005">
    <property type="entry name" value="ABC_tran"/>
    <property type="match status" value="2"/>
</dbReference>
<dbReference type="InterPro" id="IPR044746">
    <property type="entry name" value="ABCC_6TM_D1"/>
</dbReference>
<evidence type="ECO:0000256" key="1">
    <source>
        <dbReference type="ARBA" id="ARBA00004141"/>
    </source>
</evidence>
<comment type="subcellular location">
    <subcellularLocation>
        <location evidence="1">Membrane</location>
        <topology evidence="1">Multi-pass membrane protein</topology>
    </subcellularLocation>
</comment>
<dbReference type="GO" id="GO:0140359">
    <property type="term" value="F:ABC-type transporter activity"/>
    <property type="evidence" value="ECO:0007669"/>
    <property type="project" value="InterPro"/>
</dbReference>
<dbReference type="InterPro" id="IPR022357">
    <property type="entry name" value="MIP_CS"/>
</dbReference>
<keyword evidence="4 10" id="KW-0812">Transmembrane</keyword>
<dbReference type="SUPFAM" id="SSF90123">
    <property type="entry name" value="ABC transporter transmembrane region"/>
    <property type="match status" value="2"/>
</dbReference>
<gene>
    <name evidence="13" type="ORF">BKA67DRAFT_697199</name>
</gene>
<accession>A0A9P8UB85</accession>
<comment type="caution">
    <text evidence="13">The sequence shown here is derived from an EMBL/GenBank/DDBJ whole genome shotgun (WGS) entry which is preliminary data.</text>
</comment>
<dbReference type="PANTHER" id="PTHR24223:SF345">
    <property type="entry name" value="ABC MULTIDRUG TRANSPORTER (EUROFUNG)"/>
    <property type="match status" value="1"/>
</dbReference>
<dbReference type="InterPro" id="IPR027417">
    <property type="entry name" value="P-loop_NTPase"/>
</dbReference>
<evidence type="ECO:0000256" key="8">
    <source>
        <dbReference type="ARBA" id="ARBA00023136"/>
    </source>
</evidence>
<dbReference type="EMBL" id="JAGPXC010000014">
    <property type="protein sequence ID" value="KAH6640025.1"/>
    <property type="molecule type" value="Genomic_DNA"/>
</dbReference>
<evidence type="ECO:0000256" key="9">
    <source>
        <dbReference type="ARBA" id="ARBA00023180"/>
    </source>
</evidence>
<feature type="transmembrane region" description="Helical" evidence="10">
    <location>
        <begin position="157"/>
        <end position="176"/>
    </location>
</feature>
<evidence type="ECO:0000259" key="11">
    <source>
        <dbReference type="PROSITE" id="PS50893"/>
    </source>
</evidence>
<keyword evidence="9" id="KW-0325">Glycoprotein</keyword>
<evidence type="ECO:0000313" key="14">
    <source>
        <dbReference type="Proteomes" id="UP000758603"/>
    </source>
</evidence>
<dbReference type="GeneID" id="70138259"/>
<dbReference type="SMART" id="SM00382">
    <property type="entry name" value="AAA"/>
    <property type="match status" value="2"/>
</dbReference>
<evidence type="ECO:0000256" key="3">
    <source>
        <dbReference type="ARBA" id="ARBA00022448"/>
    </source>
</evidence>
<evidence type="ECO:0000259" key="12">
    <source>
        <dbReference type="PROSITE" id="PS50929"/>
    </source>
</evidence>
<dbReference type="PROSITE" id="PS00221">
    <property type="entry name" value="MIP"/>
    <property type="match status" value="1"/>
</dbReference>
<dbReference type="PROSITE" id="PS00211">
    <property type="entry name" value="ABC_TRANSPORTER_1"/>
    <property type="match status" value="1"/>
</dbReference>
<dbReference type="InterPro" id="IPR036640">
    <property type="entry name" value="ABC1_TM_sf"/>
</dbReference>
<feature type="transmembrane region" description="Helical" evidence="10">
    <location>
        <begin position="488"/>
        <end position="511"/>
    </location>
</feature>
<feature type="transmembrane region" description="Helical" evidence="10">
    <location>
        <begin position="407"/>
        <end position="427"/>
    </location>
</feature>
<dbReference type="CDD" id="cd18579">
    <property type="entry name" value="ABC_6TM_ABCC_D1"/>
    <property type="match status" value="1"/>
</dbReference>
<dbReference type="GO" id="GO:0005524">
    <property type="term" value="F:ATP binding"/>
    <property type="evidence" value="ECO:0007669"/>
    <property type="project" value="UniProtKB-KW"/>
</dbReference>
<dbReference type="SUPFAM" id="SSF52540">
    <property type="entry name" value="P-loop containing nucleoside triphosphate hydrolases"/>
    <property type="match status" value="2"/>
</dbReference>
<keyword evidence="3" id="KW-0813">Transport</keyword>
<dbReference type="CDD" id="cd03250">
    <property type="entry name" value="ABCC_MRP_domain1"/>
    <property type="match status" value="1"/>
</dbReference>
<feature type="transmembrane region" description="Helical" evidence="10">
    <location>
        <begin position="269"/>
        <end position="290"/>
    </location>
</feature>
<sequence>MFSTCNNDDSFGPGVSGCRDDFDFTIGFEQLVFSVVPSALFIILAIWRIALFMRRPQIVHAPTLRLVKLGTIAILAALEFVLLILAAIRSLDITSLAIASTALRFVAALCMIPLSVSDHGRLARPSVLLSIYLFPTLLLDAAQTRTYWLAASTRPEVTYTAIFTASLSLKATILILEARSKTKWLNIKEPYSPEETSSIYSLGVFFWLNKIFLTGYRKVMDLKDLYPLDRAIGGEALYKRFQKHAVYSKMQGDKHGLAKALVRTLRVPIMFVILPRLALTAFTFCQPFLINSILDRLSQPVTDASVNVGYGLIGATALIYAGIAVSTALYWYFHYRTLLMARGVLVTAIYTKATQAQIGPGDSSASLTLMSVDIERIVIGFSSLHEAWAGNIEVVLASWLLYNKVGAAFAAPIVIVVLCFLALSVIVKFTGNAQRMWMAGVQKRVGLTSTVISNMKNIKVSGLAAPITEFVQNLRVDELNAGSRLRKLNLITTALAFGPLFVSPIMTFAIAQRTLDATTLFTSLSWLVLLATPLTNVIKTIQLVMSGLACLGRIQAFLESPPRKDYRLVPSNANQELEKVSIDTIHAPNRRERGHANPAITVSNGRFGWEEDTAVLNGIDIKVPESSLTIVVGPIGSGKSTLCKSLLGEIPFSRGSVAMSTKIGRVAYCDQTPFLSNSSIRNNILGFSPFDHQRYADVIDATMLRLDFETLPQGDETNIGSNGITLSGGQKQRISLARALYLHSDLLILDDVFSGLDAETEEYVFSRVFGAGGIIQRRQATVVLCTHSVRHLPSAGHIIVLGIDGSVVEQGSFEDLVANENYVHSLRLAAQRSESDSDTSESKDSLTDIKPTVVGLASSTTPVVPKVPATARQLGDWTVYKHYFKSMGLVLAGSLFWWAALYGFFYNFPTIWLKYWSDDDSTNNPRHSFSYYMGIYAFLQSFCLVSLVALGYFIWVTSIKKSGAHLHHDALRTMIGAPLQFFTTTDQGVITNLFSQDLNLVDTELPNALLNFLCNFAIAIGQAAVMITTSPYIAISYPFLLFLMWLIQKFYLRTSRQLRILDLETKSPLYTHFIDTTRGIVTIRAFNYVSEEHSKSVALLDDSQRPFYLLLMVQQWLTLVLNLIVMVLAIILVTLALQLRSNSGFAGASLVTLMSFGDSLSSIVMQWTKLETSIGAIGRLRTFSDTVEPESMEGEDISPPVDWPPRGQIDFQGVSASYDTGTPGEELNLALNEVHLSISPGEKVALCGRTGSGKSSIIALLLKLLNPTEDTRSHVYIDNAPLHRIDRQALRLRLIAIPQDAVFLPDGSTFQQNLDPLDVADATECRAALELVGLWVVVEERGGLDGAMKSDTLSQGQRQLFSVAHAVLRRRIRARSLGITTGGGSNGGVLLLDEVTSSVDQETESIIQNIIKVEFQDYTILAVSHRLRFVMDFDRVVVMDRGKVVEVGNPKELAEGDTRFGDLWRAGGR</sequence>
<feature type="transmembrane region" description="Helical" evidence="10">
    <location>
        <begin position="889"/>
        <end position="909"/>
    </location>
</feature>
<feature type="transmembrane region" description="Helical" evidence="10">
    <location>
        <begin position="1033"/>
        <end position="1052"/>
    </location>
</feature>
<dbReference type="Proteomes" id="UP000758603">
    <property type="component" value="Unassembled WGS sequence"/>
</dbReference>
<dbReference type="Gene3D" id="1.20.1560.10">
    <property type="entry name" value="ABC transporter type 1, transmembrane domain"/>
    <property type="match status" value="2"/>
</dbReference>
<keyword evidence="6" id="KW-0067">ATP-binding</keyword>
<dbReference type="GO" id="GO:0016887">
    <property type="term" value="F:ATP hydrolysis activity"/>
    <property type="evidence" value="ECO:0007669"/>
    <property type="project" value="InterPro"/>
</dbReference>
<dbReference type="InterPro" id="IPR003593">
    <property type="entry name" value="AAA+_ATPase"/>
</dbReference>
<dbReference type="FunFam" id="1.20.1560.10:FF:000055">
    <property type="entry name" value="ABC multidrug transporter (Eurofung)"/>
    <property type="match status" value="1"/>
</dbReference>
<feature type="transmembrane region" description="Helical" evidence="10">
    <location>
        <begin position="94"/>
        <end position="114"/>
    </location>
</feature>
<feature type="domain" description="ABC transmembrane type-1" evidence="12">
    <location>
        <begin position="899"/>
        <end position="1172"/>
    </location>
</feature>
<dbReference type="PROSITE" id="PS50893">
    <property type="entry name" value="ABC_TRANSPORTER_2"/>
    <property type="match status" value="2"/>
</dbReference>
<dbReference type="Pfam" id="PF24357">
    <property type="entry name" value="TMD0_ABC"/>
    <property type="match status" value="1"/>
</dbReference>
<name>A0A9P8UB85_9PEZI</name>
<dbReference type="OrthoDB" id="6500128at2759"/>
<feature type="transmembrane region" description="Helical" evidence="10">
    <location>
        <begin position="31"/>
        <end position="54"/>
    </location>
</feature>
<dbReference type="InterPro" id="IPR011527">
    <property type="entry name" value="ABC1_TM_dom"/>
</dbReference>
<feature type="domain" description="ABC transporter" evidence="11">
    <location>
        <begin position="1209"/>
        <end position="1466"/>
    </location>
</feature>
<feature type="domain" description="ABC transmembrane type-1" evidence="12">
    <location>
        <begin position="277"/>
        <end position="546"/>
    </location>
</feature>
<feature type="transmembrane region" description="Helical" evidence="10">
    <location>
        <begin position="517"/>
        <end position="538"/>
    </location>
</feature>
<keyword evidence="7 10" id="KW-1133">Transmembrane helix</keyword>
<evidence type="ECO:0000256" key="10">
    <source>
        <dbReference type="SAM" id="Phobius"/>
    </source>
</evidence>
<dbReference type="Gene3D" id="3.40.50.300">
    <property type="entry name" value="P-loop containing nucleotide triphosphate hydrolases"/>
    <property type="match status" value="2"/>
</dbReference>
<evidence type="ECO:0000256" key="7">
    <source>
        <dbReference type="ARBA" id="ARBA00022989"/>
    </source>
</evidence>
<dbReference type="RefSeq" id="XP_045951099.1">
    <property type="nucleotide sequence ID" value="XM_046109368.1"/>
</dbReference>
<dbReference type="PANTHER" id="PTHR24223">
    <property type="entry name" value="ATP-BINDING CASSETTE SUB-FAMILY C"/>
    <property type="match status" value="1"/>
</dbReference>
<feature type="transmembrane region" description="Helical" evidence="10">
    <location>
        <begin position="1116"/>
        <end position="1139"/>
    </location>
</feature>
<evidence type="ECO:0000256" key="6">
    <source>
        <dbReference type="ARBA" id="ARBA00022840"/>
    </source>
</evidence>
<feature type="transmembrane region" description="Helical" evidence="10">
    <location>
        <begin position="377"/>
        <end position="401"/>
    </location>
</feature>
<feature type="transmembrane region" description="Helical" evidence="10">
    <location>
        <begin position="929"/>
        <end position="955"/>
    </location>
</feature>
<dbReference type="FunFam" id="1.20.1560.10:FF:000066">
    <property type="entry name" value="ABC multidrug transporter (Eurofung)"/>
    <property type="match status" value="1"/>
</dbReference>
<proteinExistence type="inferred from homology"/>
<dbReference type="InterPro" id="IPR017871">
    <property type="entry name" value="ABC_transporter-like_CS"/>
</dbReference>
<dbReference type="CDD" id="cd18580">
    <property type="entry name" value="ABC_6TM_ABCC_D2"/>
    <property type="match status" value="1"/>
</dbReference>
<evidence type="ECO:0000256" key="2">
    <source>
        <dbReference type="ARBA" id="ARBA00009726"/>
    </source>
</evidence>
<comment type="similarity">
    <text evidence="2">Belongs to the ABC transporter superfamily. ABCC family. Conjugate transporter (TC 3.A.1.208) subfamily.</text>
</comment>
<feature type="transmembrane region" description="Helical" evidence="10">
    <location>
        <begin position="1008"/>
        <end position="1027"/>
    </location>
</feature>
<feature type="transmembrane region" description="Helical" evidence="10">
    <location>
        <begin position="126"/>
        <end position="145"/>
    </location>
</feature>
<reference evidence="13" key="1">
    <citation type="journal article" date="2021" name="Nat. Commun.">
        <title>Genetic determinants of endophytism in the Arabidopsis root mycobiome.</title>
        <authorList>
            <person name="Mesny F."/>
            <person name="Miyauchi S."/>
            <person name="Thiergart T."/>
            <person name="Pickel B."/>
            <person name="Atanasova L."/>
            <person name="Karlsson M."/>
            <person name="Huettel B."/>
            <person name="Barry K.W."/>
            <person name="Haridas S."/>
            <person name="Chen C."/>
            <person name="Bauer D."/>
            <person name="Andreopoulos W."/>
            <person name="Pangilinan J."/>
            <person name="LaButti K."/>
            <person name="Riley R."/>
            <person name="Lipzen A."/>
            <person name="Clum A."/>
            <person name="Drula E."/>
            <person name="Henrissat B."/>
            <person name="Kohler A."/>
            <person name="Grigoriev I.V."/>
            <person name="Martin F.M."/>
            <person name="Hacquard S."/>
        </authorList>
    </citation>
    <scope>NUCLEOTIDE SEQUENCE</scope>
    <source>
        <strain evidence="13">MPI-SDFR-AT-0073</strain>
    </source>
</reference>
<dbReference type="GO" id="GO:0016020">
    <property type="term" value="C:membrane"/>
    <property type="evidence" value="ECO:0007669"/>
    <property type="project" value="UniProtKB-SubCell"/>
</dbReference>
<keyword evidence="5" id="KW-0547">Nucleotide-binding</keyword>
<protein>
    <submittedName>
        <fullName evidence="13">P-loop containing nucleoside triphosphate hydrolase protein</fullName>
    </submittedName>
</protein>
<feature type="transmembrane region" description="Helical" evidence="10">
    <location>
        <begin position="310"/>
        <end position="333"/>
    </location>
</feature>
<evidence type="ECO:0000313" key="13">
    <source>
        <dbReference type="EMBL" id="KAH6640025.1"/>
    </source>
</evidence>
<keyword evidence="8 10" id="KW-0472">Membrane</keyword>
<evidence type="ECO:0000256" key="5">
    <source>
        <dbReference type="ARBA" id="ARBA00022741"/>
    </source>
</evidence>
<feature type="transmembrane region" description="Helical" evidence="10">
    <location>
        <begin position="66"/>
        <end position="88"/>
    </location>
</feature>
<dbReference type="InterPro" id="IPR056227">
    <property type="entry name" value="TMD0_ABC"/>
</dbReference>
<dbReference type="InterPro" id="IPR050173">
    <property type="entry name" value="ABC_transporter_C-like"/>
</dbReference>
<dbReference type="InterPro" id="IPR044726">
    <property type="entry name" value="ABCC_6TM_D2"/>
</dbReference>
<dbReference type="FunFam" id="3.40.50.300:FF:001854">
    <property type="entry name" value="ABC multidrug transporter (Eurofung)"/>
    <property type="match status" value="1"/>
</dbReference>
<dbReference type="Pfam" id="PF00664">
    <property type="entry name" value="ABC_membrane"/>
    <property type="match status" value="1"/>
</dbReference>